<feature type="region of interest" description="Disordered" evidence="1">
    <location>
        <begin position="349"/>
        <end position="371"/>
    </location>
</feature>
<gene>
    <name evidence="2" type="ORF">UFOVP1482_40</name>
</gene>
<name>A0A6J5SLZ5_9CAUD</name>
<proteinExistence type="predicted"/>
<dbReference type="EMBL" id="LR797421">
    <property type="protein sequence ID" value="CAB4215577.1"/>
    <property type="molecule type" value="Genomic_DNA"/>
</dbReference>
<accession>A0A6J5SLZ5</accession>
<sequence length="371" mass="40662">MAVRCRSLPLPSMRFDLESSSWRTCEATSLWDLEMSSPSFPEWGTTQGGELFELPTPERPTVGQGSSSLPTPTARDYKDTSIAAAGHRPSDEDTLSRALHHLLPTPVADNSLGLEQPGTDFSSLPNVAINLLSTPRARLEGNDEIKDRGHNFLEEQIAALLPTPTVIYSKGPIAMQKNQMDKLRDITWLLPTPLTSDANTPITHTQPDWERVQLRDIGALLPTPLTRPSKNGQIWVRPDDEFQNLENAIAHIPTVNALLPTPTVMDMGSNYTPEEWEAWKLKQKEAHRNGNGHGASLTQEAIFLLPTPRAQEPGATTIGYGKNIIEAAIGRPQIDPSLTQEALSIGASTQGQFFDGSECSDDQPQIPLSPE</sequence>
<protein>
    <submittedName>
        <fullName evidence="2">Uncharacterized protein</fullName>
    </submittedName>
</protein>
<feature type="region of interest" description="Disordered" evidence="1">
    <location>
        <begin position="56"/>
        <end position="75"/>
    </location>
</feature>
<reference evidence="2" key="1">
    <citation type="submission" date="2020-05" db="EMBL/GenBank/DDBJ databases">
        <authorList>
            <person name="Chiriac C."/>
            <person name="Salcher M."/>
            <person name="Ghai R."/>
            <person name="Kavagutti S V."/>
        </authorList>
    </citation>
    <scope>NUCLEOTIDE SEQUENCE</scope>
</reference>
<evidence type="ECO:0000256" key="1">
    <source>
        <dbReference type="SAM" id="MobiDB-lite"/>
    </source>
</evidence>
<evidence type="ECO:0000313" key="2">
    <source>
        <dbReference type="EMBL" id="CAB4215577.1"/>
    </source>
</evidence>
<organism evidence="2">
    <name type="scientific">uncultured Caudovirales phage</name>
    <dbReference type="NCBI Taxonomy" id="2100421"/>
    <lineage>
        <taxon>Viruses</taxon>
        <taxon>Duplodnaviria</taxon>
        <taxon>Heunggongvirae</taxon>
        <taxon>Uroviricota</taxon>
        <taxon>Caudoviricetes</taxon>
        <taxon>Peduoviridae</taxon>
        <taxon>Maltschvirus</taxon>
        <taxon>Maltschvirus maltsch</taxon>
    </lineage>
</organism>